<dbReference type="InterPro" id="IPR016169">
    <property type="entry name" value="FAD-bd_PCMH_sub2"/>
</dbReference>
<sequence>MTERWKNWAGDQRCAPARIVRPGSEDELAEVVARAAADGLPVRAAGAGHSFTDIACTDGVLVDTSGMQRMLDADPATGLVTVEAGVRLRVLGEQLARHGLALENQGDIDAQALAGALATATHGTGAAFGNLSTRVVGMRLVLASGDVVDVDGRSDPEALLAARVSVGALGIASTVTLQTVPLYTLHRHDRPLPLDATLDALDAHVDGDDHFEFFLFPYTRTAAARSTRRSTETPVPTPVWRRRVQEDLVENAALELVCRSGRRFRSQVPRLNRLMARTFAEHRVQDHAYKVYATTRAVRFTEMEYAIPRPHAREALERSLDLIERRGLPILFPFEVRFAAADDAFLSTAHARDSCYIAVHQYTGMEYESCFRGVEAIMDEYGGRPHWGKRHYQSAATLRERYPEWARFQAVRRRLDPDGVFTNDYVRRVLGPVDGGGAA</sequence>
<dbReference type="PROSITE" id="PS51387">
    <property type="entry name" value="FAD_PCMH"/>
    <property type="match status" value="1"/>
</dbReference>
<dbReference type="InterPro" id="IPR016167">
    <property type="entry name" value="FAD-bd_PCMH_sub1"/>
</dbReference>
<keyword evidence="1" id="KW-0285">Flavoprotein</keyword>
<evidence type="ECO:0000256" key="2">
    <source>
        <dbReference type="ARBA" id="ARBA00022827"/>
    </source>
</evidence>
<dbReference type="GO" id="GO:0003885">
    <property type="term" value="F:D-arabinono-1,4-lactone oxidase activity"/>
    <property type="evidence" value="ECO:0007669"/>
    <property type="project" value="InterPro"/>
</dbReference>
<dbReference type="Gene3D" id="3.30.465.10">
    <property type="match status" value="1"/>
</dbReference>
<dbReference type="EMBL" id="CP114014">
    <property type="protein sequence ID" value="XAY05013.1"/>
    <property type="molecule type" value="Genomic_DNA"/>
</dbReference>
<dbReference type="InterPro" id="IPR036318">
    <property type="entry name" value="FAD-bd_PCMH-like_sf"/>
</dbReference>
<gene>
    <name evidence="5" type="ORF">DSM112329_01854</name>
</gene>
<evidence type="ECO:0000256" key="1">
    <source>
        <dbReference type="ARBA" id="ARBA00022630"/>
    </source>
</evidence>
<name>A0AAU7ATT4_9ACTN</name>
<dbReference type="Gene3D" id="3.30.43.10">
    <property type="entry name" value="Uridine Diphospho-n-acetylenolpyruvylglucosamine Reductase, domain 2"/>
    <property type="match status" value="1"/>
</dbReference>
<evidence type="ECO:0000256" key="3">
    <source>
        <dbReference type="ARBA" id="ARBA00023002"/>
    </source>
</evidence>
<keyword evidence="3 5" id="KW-0560">Oxidoreductase</keyword>
<dbReference type="Pfam" id="PF01565">
    <property type="entry name" value="FAD_binding_4"/>
    <property type="match status" value="1"/>
</dbReference>
<dbReference type="SUPFAM" id="SSF55103">
    <property type="entry name" value="FAD-linked oxidases, C-terminal domain"/>
    <property type="match status" value="1"/>
</dbReference>
<dbReference type="GO" id="GO:0071949">
    <property type="term" value="F:FAD binding"/>
    <property type="evidence" value="ECO:0007669"/>
    <property type="project" value="InterPro"/>
</dbReference>
<dbReference type="InterPro" id="IPR006094">
    <property type="entry name" value="Oxid_FAD_bind_N"/>
</dbReference>
<dbReference type="Pfam" id="PF04030">
    <property type="entry name" value="ALO"/>
    <property type="match status" value="1"/>
</dbReference>
<dbReference type="PANTHER" id="PTHR43762:SF1">
    <property type="entry name" value="D-ARABINONO-1,4-LACTONE OXIDASE"/>
    <property type="match status" value="1"/>
</dbReference>
<evidence type="ECO:0000313" key="5">
    <source>
        <dbReference type="EMBL" id="XAY05013.1"/>
    </source>
</evidence>
<dbReference type="PANTHER" id="PTHR43762">
    <property type="entry name" value="L-GULONOLACTONE OXIDASE"/>
    <property type="match status" value="1"/>
</dbReference>
<evidence type="ECO:0000259" key="4">
    <source>
        <dbReference type="PROSITE" id="PS51387"/>
    </source>
</evidence>
<dbReference type="PIRSF" id="PIRSF000136">
    <property type="entry name" value="LGO_GLO"/>
    <property type="match status" value="1"/>
</dbReference>
<dbReference type="InterPro" id="IPR016166">
    <property type="entry name" value="FAD-bd_PCMH"/>
</dbReference>
<protein>
    <submittedName>
        <fullName evidence="5">L-gulono-1,4-lactone dehydrogenase</fullName>
        <ecNumber evidence="5">1.1.2.-</ecNumber>
    </submittedName>
</protein>
<proteinExistence type="predicted"/>
<dbReference type="AlphaFoldDB" id="A0AAU7ATT4"/>
<dbReference type="GO" id="GO:0080049">
    <property type="term" value="F:L-gulono-1,4-lactone dehydrogenase activity"/>
    <property type="evidence" value="ECO:0007669"/>
    <property type="project" value="TreeGrafter"/>
</dbReference>
<dbReference type="RefSeq" id="WP_354701535.1">
    <property type="nucleotide sequence ID" value="NZ_CP114014.1"/>
</dbReference>
<dbReference type="InterPro" id="IPR007173">
    <property type="entry name" value="ALO_C"/>
</dbReference>
<dbReference type="Gene3D" id="3.30.70.2520">
    <property type="match status" value="1"/>
</dbReference>
<organism evidence="5">
    <name type="scientific">Paraconexibacter sp. AEG42_29</name>
    <dbReference type="NCBI Taxonomy" id="2997339"/>
    <lineage>
        <taxon>Bacteria</taxon>
        <taxon>Bacillati</taxon>
        <taxon>Actinomycetota</taxon>
        <taxon>Thermoleophilia</taxon>
        <taxon>Solirubrobacterales</taxon>
        <taxon>Paraconexibacteraceae</taxon>
        <taxon>Paraconexibacter</taxon>
    </lineage>
</organism>
<dbReference type="InterPro" id="IPR010031">
    <property type="entry name" value="FAD_lactone_oxidase-like"/>
</dbReference>
<reference evidence="5" key="1">
    <citation type="submission" date="2022-12" db="EMBL/GenBank/DDBJ databases">
        <title>Paraconexibacter alkalitolerans sp. nov. and Baekduia alba sp. nov., isolated from soil and emended description of the genera Paraconexibacter (Chun et al., 2020) and Baekduia (An et al., 2020).</title>
        <authorList>
            <person name="Vieira S."/>
            <person name="Huber K.J."/>
            <person name="Geppert A."/>
            <person name="Wolf J."/>
            <person name="Neumann-Schaal M."/>
            <person name="Muesken M."/>
            <person name="Overmann J."/>
        </authorList>
    </citation>
    <scope>NUCLEOTIDE SEQUENCE</scope>
    <source>
        <strain evidence="5">AEG42_29</strain>
    </source>
</reference>
<dbReference type="GO" id="GO:0016020">
    <property type="term" value="C:membrane"/>
    <property type="evidence" value="ECO:0007669"/>
    <property type="project" value="InterPro"/>
</dbReference>
<dbReference type="SUPFAM" id="SSF56176">
    <property type="entry name" value="FAD-binding/transporter-associated domain-like"/>
    <property type="match status" value="1"/>
</dbReference>
<keyword evidence="2" id="KW-0274">FAD</keyword>
<dbReference type="KEGG" id="parq:DSM112329_01854"/>
<dbReference type="EC" id="1.1.2.-" evidence="5"/>
<dbReference type="NCBIfam" id="TIGR01679">
    <property type="entry name" value="bact_FAD_ox"/>
    <property type="match status" value="1"/>
</dbReference>
<feature type="domain" description="FAD-binding PCMH-type" evidence="4">
    <location>
        <begin position="12"/>
        <end position="182"/>
    </location>
</feature>
<dbReference type="InterPro" id="IPR016171">
    <property type="entry name" value="Vanillyl_alc_oxidase_C-sub2"/>
</dbReference>
<dbReference type="Gene3D" id="1.10.45.10">
    <property type="entry name" value="Vanillyl-alcohol Oxidase, Chain A, domain 4"/>
    <property type="match status" value="1"/>
</dbReference>
<dbReference type="InterPro" id="IPR016164">
    <property type="entry name" value="FAD-linked_Oxase-like_C"/>
</dbReference>
<accession>A0AAU7ATT4</accession>